<feature type="region of interest" description="Disordered" evidence="1">
    <location>
        <begin position="74"/>
        <end position="102"/>
    </location>
</feature>
<protein>
    <submittedName>
        <fullName evidence="2">Uncharacterized protein</fullName>
    </submittedName>
</protein>
<evidence type="ECO:0000313" key="2">
    <source>
        <dbReference type="EMBL" id="EAT82648.1"/>
    </source>
</evidence>
<gene>
    <name evidence="2" type="ORF">SNOG_10313</name>
</gene>
<proteinExistence type="predicted"/>
<reference evidence="3" key="1">
    <citation type="journal article" date="2007" name="Plant Cell">
        <title>Dothideomycete-plant interactions illuminated by genome sequencing and EST analysis of the wheat pathogen Stagonospora nodorum.</title>
        <authorList>
            <person name="Hane J.K."/>
            <person name="Lowe R.G."/>
            <person name="Solomon P.S."/>
            <person name="Tan K.C."/>
            <person name="Schoch C.L."/>
            <person name="Spatafora J.W."/>
            <person name="Crous P.W."/>
            <person name="Kodira C."/>
            <person name="Birren B.W."/>
            <person name="Galagan J.E."/>
            <person name="Torriani S.F."/>
            <person name="McDonald B.A."/>
            <person name="Oliver R.P."/>
        </authorList>
    </citation>
    <scope>NUCLEOTIDE SEQUENCE [LARGE SCALE GENOMIC DNA]</scope>
    <source>
        <strain evidence="3">SN15 / ATCC MYA-4574 / FGSC 10173</strain>
    </source>
</reference>
<dbReference type="EMBL" id="CH445340">
    <property type="protein sequence ID" value="EAT82648.1"/>
    <property type="molecule type" value="Genomic_DNA"/>
</dbReference>
<dbReference type="KEGG" id="pno:SNOG_10313"/>
<dbReference type="AlphaFoldDB" id="Q0UD51"/>
<dbReference type="InParanoid" id="Q0UD51"/>
<evidence type="ECO:0000313" key="3">
    <source>
        <dbReference type="Proteomes" id="UP000001055"/>
    </source>
</evidence>
<dbReference type="GeneID" id="5977494"/>
<dbReference type="RefSeq" id="XP_001800588.1">
    <property type="nucleotide sequence ID" value="XM_001800536.1"/>
</dbReference>
<organism evidence="2 3">
    <name type="scientific">Phaeosphaeria nodorum (strain SN15 / ATCC MYA-4574 / FGSC 10173)</name>
    <name type="common">Glume blotch fungus</name>
    <name type="synonym">Parastagonospora nodorum</name>
    <dbReference type="NCBI Taxonomy" id="321614"/>
    <lineage>
        <taxon>Eukaryota</taxon>
        <taxon>Fungi</taxon>
        <taxon>Dikarya</taxon>
        <taxon>Ascomycota</taxon>
        <taxon>Pezizomycotina</taxon>
        <taxon>Dothideomycetes</taxon>
        <taxon>Pleosporomycetidae</taxon>
        <taxon>Pleosporales</taxon>
        <taxon>Pleosporineae</taxon>
        <taxon>Phaeosphaeriaceae</taxon>
        <taxon>Parastagonospora</taxon>
    </lineage>
</organism>
<sequence>MLCNTARRLDSGPRASLCSFLFRKEGCTVRDAERTPVLASPQVLVWVISAPLKDAVPGMLVSRRSKRLRLGPWHQRFGQGAGSHGAAQLPPKRPSKPLPFLL</sequence>
<name>Q0UD51_PHANO</name>
<accession>Q0UD51</accession>
<evidence type="ECO:0000256" key="1">
    <source>
        <dbReference type="SAM" id="MobiDB-lite"/>
    </source>
</evidence>
<dbReference type="Proteomes" id="UP000001055">
    <property type="component" value="Unassembled WGS sequence"/>
</dbReference>